<sequence>MLLFSLKSTSILSLLNKTKVCVLVSKSTQWDYAYRCVPGETPLSNVMHHSAVSTKESNIAKLEIGEINVETKVQTSDARMSIQNLLNPSTPSPTKYSDTPLVTHSGNDKRKKLAPQALDGTSLATSTWQPKASEYSKLVALIIKDLQYFH</sequence>
<evidence type="ECO:0000256" key="1">
    <source>
        <dbReference type="SAM" id="MobiDB-lite"/>
    </source>
</evidence>
<dbReference type="STRING" id="27349.A0A0L6UE70"/>
<gene>
    <name evidence="2" type="ORF">VP01_6920g2</name>
</gene>
<accession>A0A0L6UE70</accession>
<proteinExistence type="predicted"/>
<name>A0A0L6UE70_9BASI</name>
<feature type="region of interest" description="Disordered" evidence="1">
    <location>
        <begin position="86"/>
        <end position="113"/>
    </location>
</feature>
<comment type="caution">
    <text evidence="2">The sequence shown here is derived from an EMBL/GenBank/DDBJ whole genome shotgun (WGS) entry which is preliminary data.</text>
</comment>
<reference evidence="2 3" key="1">
    <citation type="submission" date="2015-08" db="EMBL/GenBank/DDBJ databases">
        <title>Next Generation Sequencing and Analysis of the Genome of Puccinia sorghi L Schw, the Causal Agent of Maize Common Rust.</title>
        <authorList>
            <person name="Rochi L."/>
            <person name="Burguener G."/>
            <person name="Darino M."/>
            <person name="Turjanski A."/>
            <person name="Kreff E."/>
            <person name="Dieguez M.J."/>
            <person name="Sacco F."/>
        </authorList>
    </citation>
    <scope>NUCLEOTIDE SEQUENCE [LARGE SCALE GENOMIC DNA]</scope>
    <source>
        <strain evidence="2 3">RO10H11247</strain>
    </source>
</reference>
<dbReference type="VEuPathDB" id="FungiDB:VP01_6920g2"/>
<dbReference type="OrthoDB" id="2507437at2759"/>
<feature type="compositionally biased region" description="Polar residues" evidence="1">
    <location>
        <begin position="86"/>
        <end position="105"/>
    </location>
</feature>
<evidence type="ECO:0000313" key="3">
    <source>
        <dbReference type="Proteomes" id="UP000037035"/>
    </source>
</evidence>
<dbReference type="EMBL" id="LAVV01012295">
    <property type="protein sequence ID" value="KNZ46821.1"/>
    <property type="molecule type" value="Genomic_DNA"/>
</dbReference>
<protein>
    <submittedName>
        <fullName evidence="2">Uncharacterized protein</fullName>
    </submittedName>
</protein>
<dbReference type="AlphaFoldDB" id="A0A0L6UE70"/>
<keyword evidence="3" id="KW-1185">Reference proteome</keyword>
<organism evidence="2 3">
    <name type="scientific">Puccinia sorghi</name>
    <dbReference type="NCBI Taxonomy" id="27349"/>
    <lineage>
        <taxon>Eukaryota</taxon>
        <taxon>Fungi</taxon>
        <taxon>Dikarya</taxon>
        <taxon>Basidiomycota</taxon>
        <taxon>Pucciniomycotina</taxon>
        <taxon>Pucciniomycetes</taxon>
        <taxon>Pucciniales</taxon>
        <taxon>Pucciniaceae</taxon>
        <taxon>Puccinia</taxon>
    </lineage>
</organism>
<evidence type="ECO:0000313" key="2">
    <source>
        <dbReference type="EMBL" id="KNZ46821.1"/>
    </source>
</evidence>
<dbReference type="Proteomes" id="UP000037035">
    <property type="component" value="Unassembled WGS sequence"/>
</dbReference>